<dbReference type="PANTHER" id="PTHR24099">
    <property type="entry name" value="E3 UBIQUITIN-PROTEIN LIGASE TRIM36-RELATED"/>
    <property type="match status" value="1"/>
</dbReference>
<dbReference type="Pfam" id="PF00622">
    <property type="entry name" value="SPRY"/>
    <property type="match status" value="1"/>
</dbReference>
<proteinExistence type="predicted"/>
<reference evidence="5" key="1">
    <citation type="submission" date="2025-08" db="UniProtKB">
        <authorList>
            <consortium name="RefSeq"/>
        </authorList>
    </citation>
    <scope>IDENTIFICATION</scope>
    <source>
        <tissue evidence="5">Testes</tissue>
    </source>
</reference>
<dbReference type="InterPro" id="IPR003879">
    <property type="entry name" value="Butyrophylin_SPRY"/>
</dbReference>
<dbReference type="SUPFAM" id="SSF49899">
    <property type="entry name" value="Concanavalin A-like lectins/glucanases"/>
    <property type="match status" value="1"/>
</dbReference>
<dbReference type="Gene3D" id="2.60.120.920">
    <property type="match status" value="1"/>
</dbReference>
<dbReference type="InterPro" id="IPR001870">
    <property type="entry name" value="B30.2/SPRY"/>
</dbReference>
<dbReference type="PRINTS" id="PR01407">
    <property type="entry name" value="BUTYPHLNCDUF"/>
</dbReference>
<feature type="compositionally biased region" description="Basic and acidic residues" evidence="2">
    <location>
        <begin position="35"/>
        <end position="45"/>
    </location>
</feature>
<evidence type="ECO:0000256" key="1">
    <source>
        <dbReference type="SAM" id="Coils"/>
    </source>
</evidence>
<dbReference type="InterPro" id="IPR043136">
    <property type="entry name" value="B30.2/SPRY_sf"/>
</dbReference>
<protein>
    <submittedName>
        <fullName evidence="5">Uncharacterized protein LOC100378281</fullName>
    </submittedName>
</protein>
<evidence type="ECO:0000313" key="4">
    <source>
        <dbReference type="Proteomes" id="UP000694865"/>
    </source>
</evidence>
<keyword evidence="4" id="KW-1185">Reference proteome</keyword>
<name>A0ABM0GV69_SACKO</name>
<dbReference type="Proteomes" id="UP000694865">
    <property type="component" value="Unplaced"/>
</dbReference>
<keyword evidence="1" id="KW-0175">Coiled coil</keyword>
<dbReference type="RefSeq" id="XP_002738017.1">
    <property type="nucleotide sequence ID" value="XM_002737971.2"/>
</dbReference>
<gene>
    <name evidence="5" type="primary">LOC100378281</name>
</gene>
<dbReference type="PANTHER" id="PTHR24099:SF16">
    <property type="entry name" value="E3 UBIQUITIN-PROTEIN LIGASE MIDLINE-1-LIKE ISOFORM X1"/>
    <property type="match status" value="1"/>
</dbReference>
<evidence type="ECO:0000256" key="2">
    <source>
        <dbReference type="SAM" id="MobiDB-lite"/>
    </source>
</evidence>
<organism evidence="4 5">
    <name type="scientific">Saccoglossus kowalevskii</name>
    <name type="common">Acorn worm</name>
    <dbReference type="NCBI Taxonomy" id="10224"/>
    <lineage>
        <taxon>Eukaryota</taxon>
        <taxon>Metazoa</taxon>
        <taxon>Hemichordata</taxon>
        <taxon>Enteropneusta</taxon>
        <taxon>Harrimaniidae</taxon>
        <taxon>Saccoglossus</taxon>
    </lineage>
</organism>
<evidence type="ECO:0000259" key="3">
    <source>
        <dbReference type="PROSITE" id="PS50188"/>
    </source>
</evidence>
<dbReference type="PROSITE" id="PS50188">
    <property type="entry name" value="B302_SPRY"/>
    <property type="match status" value="1"/>
</dbReference>
<dbReference type="SMART" id="SM00449">
    <property type="entry name" value="SPRY"/>
    <property type="match status" value="1"/>
</dbReference>
<feature type="domain" description="B30.2/SPRY" evidence="3">
    <location>
        <begin position="584"/>
        <end position="782"/>
    </location>
</feature>
<feature type="region of interest" description="Disordered" evidence="2">
    <location>
        <begin position="35"/>
        <end position="62"/>
    </location>
</feature>
<sequence>MALWSNLISMQIPENVNEPPPTMVLCSKETLKDLERLKNDKDKQTKSGTTKPDDVDNEDNPECDEVVRLEDDTDKEVDCLIRDLLSECDKQLENVEVTTEGVLTKEDLKTDKEKLQKDKESIEKSISEIKGITIAIQAKCDQLIEKVSQSIHKLMNTLEDKKAVMLEEITSSFKIQLDKLCLHKAKLEEGLETAEDLEKKVEKAVDLPESEFLDECVDVKNSLIIAADMMEAINTDHHAIKNTSIPLEFNKVLYVTRKYKLRKMDLLKRSEKTMIDVIKEEMKKKASEKKDETNVELECDTRKTLENLLSFCQTPGTQTKSVSSSVVTGTQGTSNLISSTPVAKLVRTLASTPQVATTTTTQVAPYSLGILNGAMLGSGVSGQSLLLSRQYQRPGMQTLQGTSGTSIQYVTQPVIQNLQVVRQNTGTQQMQIMNAASVAVPTGITQSRLQTGVYNTVPNYQAFQQPTQLMGSNRQFVYMPMTTAQAPRNFSNTATVNTVRQQLAVRPVGTAIRSTFRPQNAVNKITNYTQPPAVKSVIGLNQLKRKLEGPNVAWGPKSKRKMPACRIHLMKYYSNQDYACRDRCNETQMTINRYMRKKMRILDICLDDCTAHPLLEVLNPKQVKLKFNKKMKSCSCTPQPVLAFKDVSFSILGSRPLPIGRCYWEVMVPICGFSVGIATGSVPRNRALGYNVASWCVKYEPTVGMCFVHNSHQNPVTLYNTSIRTIGVLLDRETGVLEFLNAEDKTTLVKVHTKFAAALYPAFSLSGHGCLTVTAGFPYPTDIQGRRKQLFYPVQSPAATASTSQGVK</sequence>
<dbReference type="GeneID" id="100378281"/>
<dbReference type="InterPro" id="IPR003877">
    <property type="entry name" value="SPRY_dom"/>
</dbReference>
<dbReference type="InterPro" id="IPR050617">
    <property type="entry name" value="E3_ligase_FN3/SPRY"/>
</dbReference>
<feature type="coiled-coil region" evidence="1">
    <location>
        <begin position="105"/>
        <end position="132"/>
    </location>
</feature>
<evidence type="ECO:0000313" key="5">
    <source>
        <dbReference type="RefSeq" id="XP_002738017.1"/>
    </source>
</evidence>
<accession>A0ABM0GV69</accession>
<dbReference type="InterPro" id="IPR013320">
    <property type="entry name" value="ConA-like_dom_sf"/>
</dbReference>